<feature type="binding site" evidence="3">
    <location>
        <position position="184"/>
    </location>
    <ligand>
        <name>ATP</name>
        <dbReference type="ChEBI" id="CHEBI:30616"/>
    </ligand>
</feature>
<evidence type="ECO:0000313" key="7">
    <source>
        <dbReference type="EMBL" id="CAD7403124.1"/>
    </source>
</evidence>
<dbReference type="Gene3D" id="1.10.510.10">
    <property type="entry name" value="Transferase(Phosphotransferase) domain 1"/>
    <property type="match status" value="1"/>
</dbReference>
<comment type="similarity">
    <text evidence="4">Belongs to the protein kinase superfamily.</text>
</comment>
<evidence type="ECO:0000256" key="5">
    <source>
        <dbReference type="SAM" id="MobiDB-lite"/>
    </source>
</evidence>
<evidence type="ECO:0000256" key="3">
    <source>
        <dbReference type="PROSITE-ProRule" id="PRU10141"/>
    </source>
</evidence>
<dbReference type="PANTHER" id="PTHR24359">
    <property type="entry name" value="SERINE/THREONINE-PROTEIN KINASE SBK1"/>
    <property type="match status" value="1"/>
</dbReference>
<feature type="region of interest" description="Disordered" evidence="5">
    <location>
        <begin position="476"/>
        <end position="497"/>
    </location>
</feature>
<dbReference type="PROSITE" id="PS50011">
    <property type="entry name" value="PROTEIN_KINASE_DOM"/>
    <property type="match status" value="1"/>
</dbReference>
<evidence type="ECO:0000256" key="4">
    <source>
        <dbReference type="RuleBase" id="RU000304"/>
    </source>
</evidence>
<dbReference type="PANTHER" id="PTHR24359:SF26">
    <property type="entry name" value="SERINE_THREONINE-PROTEIN KINASE MENG-PO"/>
    <property type="match status" value="1"/>
</dbReference>
<sequence>MVRSHCVLVRQKLRGTYKIMDRAPCGPWAVGLTPLVKDVILAIDWTSHDEEIGFTEARTGSKTWREKTLDAESHPVLFNYFLVACRGVLRGEQTLFKLYHLGPISPIIHMLCLTWECIPLNTSPTKAIMRGDKKESSIHRIQEVALEDVEMSRDYDVIKTLGEGCFAKVLLATHRRTSTTIVLKAIHTELTGVKDFYREFHYSYHLSPHPNILSVYSVVFKADDCFVFAQEYAPLGDLAGNVRAGGLPEQACKNIAQQLASALEFLHSKDLVHRDLKLENILVFAADMSKVKLCDFGSTRRDGSLVTKTKCTWHPFIPPEVCEVVSNERYHCRTTADCWQLGIIIFVCLTGCPPWQSADSISDPAYCGFLRWQKRRTTKIPPQFRRFSSRLLRMFRRLLEHKADKRSSVSEVNKYLKDAWMERKSPAATAVGGGTGSSAAAVSGDKRDYLNMYLDHGDEHNQLSDEKLPVRVVNSELSGPARPGSGIACPGVDQRVQ</sequence>
<keyword evidence="4" id="KW-0723">Serine/threonine-protein kinase</keyword>
<dbReference type="SMART" id="SM00220">
    <property type="entry name" value="S_TKc"/>
    <property type="match status" value="1"/>
</dbReference>
<organism evidence="7">
    <name type="scientific">Timema poppense</name>
    <name type="common">Walking stick</name>
    <dbReference type="NCBI Taxonomy" id="170557"/>
    <lineage>
        <taxon>Eukaryota</taxon>
        <taxon>Metazoa</taxon>
        <taxon>Ecdysozoa</taxon>
        <taxon>Arthropoda</taxon>
        <taxon>Hexapoda</taxon>
        <taxon>Insecta</taxon>
        <taxon>Pterygota</taxon>
        <taxon>Neoptera</taxon>
        <taxon>Polyneoptera</taxon>
        <taxon>Phasmatodea</taxon>
        <taxon>Timematodea</taxon>
        <taxon>Timematoidea</taxon>
        <taxon>Timematidae</taxon>
        <taxon>Timema</taxon>
    </lineage>
</organism>
<keyword evidence="2 3" id="KW-0067">ATP-binding</keyword>
<dbReference type="InterPro" id="IPR011009">
    <property type="entry name" value="Kinase-like_dom_sf"/>
</dbReference>
<proteinExistence type="inferred from homology"/>
<dbReference type="InterPro" id="IPR000719">
    <property type="entry name" value="Prot_kinase_dom"/>
</dbReference>
<dbReference type="AlphaFoldDB" id="A0A7R9CV99"/>
<dbReference type="SUPFAM" id="SSF56112">
    <property type="entry name" value="Protein kinase-like (PK-like)"/>
    <property type="match status" value="1"/>
</dbReference>
<keyword evidence="4" id="KW-0418">Kinase</keyword>
<keyword evidence="1 3" id="KW-0547">Nucleotide-binding</keyword>
<evidence type="ECO:0000256" key="1">
    <source>
        <dbReference type="ARBA" id="ARBA00022741"/>
    </source>
</evidence>
<protein>
    <recommendedName>
        <fullName evidence="6">Protein kinase domain-containing protein</fullName>
    </recommendedName>
</protein>
<dbReference type="EMBL" id="OD001777">
    <property type="protein sequence ID" value="CAD7403124.1"/>
    <property type="molecule type" value="Genomic_DNA"/>
</dbReference>
<feature type="domain" description="Protein kinase" evidence="6">
    <location>
        <begin position="155"/>
        <end position="421"/>
    </location>
</feature>
<evidence type="ECO:0000256" key="2">
    <source>
        <dbReference type="ARBA" id="ARBA00022840"/>
    </source>
</evidence>
<dbReference type="GO" id="GO:0004674">
    <property type="term" value="F:protein serine/threonine kinase activity"/>
    <property type="evidence" value="ECO:0007669"/>
    <property type="project" value="UniProtKB-KW"/>
</dbReference>
<dbReference type="PROSITE" id="PS00108">
    <property type="entry name" value="PROTEIN_KINASE_ST"/>
    <property type="match status" value="1"/>
</dbReference>
<accession>A0A7R9CV99</accession>
<reference evidence="7" key="1">
    <citation type="submission" date="2020-11" db="EMBL/GenBank/DDBJ databases">
        <authorList>
            <person name="Tran Van P."/>
        </authorList>
    </citation>
    <scope>NUCLEOTIDE SEQUENCE</scope>
</reference>
<dbReference type="Pfam" id="PF00069">
    <property type="entry name" value="Pkinase"/>
    <property type="match status" value="1"/>
</dbReference>
<evidence type="ECO:0000259" key="6">
    <source>
        <dbReference type="PROSITE" id="PS50011"/>
    </source>
</evidence>
<dbReference type="InterPro" id="IPR017441">
    <property type="entry name" value="Protein_kinase_ATP_BS"/>
</dbReference>
<dbReference type="GO" id="GO:0005524">
    <property type="term" value="F:ATP binding"/>
    <property type="evidence" value="ECO:0007669"/>
    <property type="project" value="UniProtKB-UniRule"/>
</dbReference>
<dbReference type="InterPro" id="IPR008271">
    <property type="entry name" value="Ser/Thr_kinase_AS"/>
</dbReference>
<dbReference type="PROSITE" id="PS00107">
    <property type="entry name" value="PROTEIN_KINASE_ATP"/>
    <property type="match status" value="1"/>
</dbReference>
<keyword evidence="4" id="KW-0808">Transferase</keyword>
<name>A0A7R9CV99_TIMPO</name>
<gene>
    <name evidence="7" type="ORF">TPSB3V08_LOCUS3901</name>
</gene>